<dbReference type="RefSeq" id="WP_012830601.1">
    <property type="nucleotide sequence ID" value="NC_013440.1"/>
</dbReference>
<gene>
    <name evidence="2" type="ordered locus">Hoch_5526</name>
</gene>
<evidence type="ECO:0000313" key="2">
    <source>
        <dbReference type="EMBL" id="ACY18009.1"/>
    </source>
</evidence>
<accession>D0LZN0</accession>
<keyword evidence="3" id="KW-1185">Reference proteome</keyword>
<dbReference type="STRING" id="502025.Hoch_5526"/>
<dbReference type="AlphaFoldDB" id="D0LZN0"/>
<organism evidence="2 3">
    <name type="scientific">Haliangium ochraceum (strain DSM 14365 / JCM 11303 / SMP-2)</name>
    <dbReference type="NCBI Taxonomy" id="502025"/>
    <lineage>
        <taxon>Bacteria</taxon>
        <taxon>Pseudomonadati</taxon>
        <taxon>Myxococcota</taxon>
        <taxon>Polyangia</taxon>
        <taxon>Haliangiales</taxon>
        <taxon>Kofleriaceae</taxon>
        <taxon>Haliangium</taxon>
    </lineage>
</organism>
<protein>
    <submittedName>
        <fullName evidence="2">Uncharacterized protein</fullName>
    </submittedName>
</protein>
<reference evidence="2 3" key="1">
    <citation type="journal article" date="2010" name="Stand. Genomic Sci.">
        <title>Complete genome sequence of Haliangium ochraceum type strain (SMP-2).</title>
        <authorList>
            <consortium name="US DOE Joint Genome Institute (JGI-PGF)"/>
            <person name="Ivanova N."/>
            <person name="Daum C."/>
            <person name="Lang E."/>
            <person name="Abt B."/>
            <person name="Kopitz M."/>
            <person name="Saunders E."/>
            <person name="Lapidus A."/>
            <person name="Lucas S."/>
            <person name="Glavina Del Rio T."/>
            <person name="Nolan M."/>
            <person name="Tice H."/>
            <person name="Copeland A."/>
            <person name="Cheng J.F."/>
            <person name="Chen F."/>
            <person name="Bruce D."/>
            <person name="Goodwin L."/>
            <person name="Pitluck S."/>
            <person name="Mavromatis K."/>
            <person name="Pati A."/>
            <person name="Mikhailova N."/>
            <person name="Chen A."/>
            <person name="Palaniappan K."/>
            <person name="Land M."/>
            <person name="Hauser L."/>
            <person name="Chang Y.J."/>
            <person name="Jeffries C.D."/>
            <person name="Detter J.C."/>
            <person name="Brettin T."/>
            <person name="Rohde M."/>
            <person name="Goker M."/>
            <person name="Bristow J."/>
            <person name="Markowitz V."/>
            <person name="Eisen J.A."/>
            <person name="Hugenholtz P."/>
            <person name="Kyrpides N.C."/>
            <person name="Klenk H.P."/>
        </authorList>
    </citation>
    <scope>NUCLEOTIDE SEQUENCE [LARGE SCALE GENOMIC DNA]</scope>
    <source>
        <strain evidence="3">DSM 14365 / CIP 107738 / JCM 11303 / AJ 13395 / SMP-2</strain>
    </source>
</reference>
<proteinExistence type="predicted"/>
<evidence type="ECO:0000313" key="3">
    <source>
        <dbReference type="Proteomes" id="UP000001880"/>
    </source>
</evidence>
<feature type="region of interest" description="Disordered" evidence="1">
    <location>
        <begin position="1"/>
        <end position="40"/>
    </location>
</feature>
<dbReference type="Proteomes" id="UP000001880">
    <property type="component" value="Chromosome"/>
</dbReference>
<dbReference type="HOGENOM" id="CLU_1793803_0_0_7"/>
<dbReference type="KEGG" id="hoh:Hoch_5526"/>
<dbReference type="eggNOG" id="ENOG5030M04">
    <property type="taxonomic scope" value="Bacteria"/>
</dbReference>
<sequence length="144" mass="15408">MSSETKKPTTANKSKLKKRQIARRAAGVAKPATESPLAEVKRAHGSKEALVAALAGSVSKALGADQDETRQRLLGAPNRKLLRLHAAMSELGEKFGGSKDRLVAAVSEARGHRKDEDYATKLQSYSIPRLLDMTRAKSKSAASA</sequence>
<dbReference type="EMBL" id="CP001804">
    <property type="protein sequence ID" value="ACY18009.1"/>
    <property type="molecule type" value="Genomic_DNA"/>
</dbReference>
<name>D0LZN0_HALO1</name>
<evidence type="ECO:0000256" key="1">
    <source>
        <dbReference type="SAM" id="MobiDB-lite"/>
    </source>
</evidence>